<proteinExistence type="predicted"/>
<sequence length="391" mass="43518">MGKTKKDKQSPHIVRAAGTVTYRYSDGGEIEVCVIHRPRYNDWSWPKGKLNANESLFHAAVRETAEETGYDVMLQSPIGFVSYPLGTHGEDTSFMPLPLASRCAPDTDITSAIASDIKIKQVTYWTAQCIGEPDTSLYTWRESTFLHATRATNDETDEVRWVSIDEAIKLLTRDDDKNIARNFARRIAQHSITNASTIILVRNAQCISAKKWEGHPIDRPLTPQGAAQAFALLPELSSYLPSRLYATNALRVVSTLAPWKQATGENIRILTVEDDTASRYHERTYTVTSPRHIRPQSNDCLYALGEVLEYALGGPHRTSVFAATRRQLAQMSQTLSQFAENECVASQLRRALNSKKSLKHAEALALTIVPSPDASQGCTILNAMKVKPIVF</sequence>
<comment type="caution">
    <text evidence="3">The sequence shown here is derived from an EMBL/GenBank/DDBJ whole genome shotgun (WGS) entry which is preliminary data.</text>
</comment>
<dbReference type="EMBL" id="JBHTHQ010000010">
    <property type="protein sequence ID" value="MFD0704357.1"/>
    <property type="molecule type" value="Genomic_DNA"/>
</dbReference>
<dbReference type="CDD" id="cd03673">
    <property type="entry name" value="NUDIX_Ap6A_hydrolase"/>
    <property type="match status" value="1"/>
</dbReference>
<name>A0ABW2Y8G8_9BIFI</name>
<dbReference type="RefSeq" id="WP_377937797.1">
    <property type="nucleotide sequence ID" value="NZ_JBHTHQ010000010.1"/>
</dbReference>
<dbReference type="CDD" id="cd07040">
    <property type="entry name" value="HP"/>
    <property type="match status" value="1"/>
</dbReference>
<dbReference type="Gene3D" id="3.40.50.1240">
    <property type="entry name" value="Phosphoglycerate mutase-like"/>
    <property type="match status" value="1"/>
</dbReference>
<keyword evidence="4" id="KW-1185">Reference proteome</keyword>
<protein>
    <submittedName>
        <fullName evidence="3">NUDIX hydrolase</fullName>
    </submittedName>
</protein>
<keyword evidence="1 3" id="KW-0378">Hydrolase</keyword>
<reference evidence="4" key="1">
    <citation type="journal article" date="2019" name="Int. J. Syst. Evol. Microbiol.">
        <title>The Global Catalogue of Microorganisms (GCM) 10K type strain sequencing project: providing services to taxonomists for standard genome sequencing and annotation.</title>
        <authorList>
            <consortium name="The Broad Institute Genomics Platform"/>
            <consortium name="The Broad Institute Genome Sequencing Center for Infectious Disease"/>
            <person name="Wu L."/>
            <person name="Ma J."/>
        </authorList>
    </citation>
    <scope>NUCLEOTIDE SEQUENCE [LARGE SCALE GENOMIC DNA]</scope>
    <source>
        <strain evidence="4">CCM 8604</strain>
    </source>
</reference>
<evidence type="ECO:0000313" key="3">
    <source>
        <dbReference type="EMBL" id="MFD0704357.1"/>
    </source>
</evidence>
<evidence type="ECO:0000256" key="1">
    <source>
        <dbReference type="ARBA" id="ARBA00022801"/>
    </source>
</evidence>
<dbReference type="GO" id="GO:0016787">
    <property type="term" value="F:hydrolase activity"/>
    <property type="evidence" value="ECO:0007669"/>
    <property type="project" value="UniProtKB-KW"/>
</dbReference>
<dbReference type="InterPro" id="IPR029033">
    <property type="entry name" value="His_PPase_superfam"/>
</dbReference>
<dbReference type="InterPro" id="IPR051325">
    <property type="entry name" value="Nudix_hydrolase_domain"/>
</dbReference>
<gene>
    <name evidence="3" type="ORF">ACFQY8_01130</name>
</gene>
<evidence type="ECO:0000313" key="4">
    <source>
        <dbReference type="Proteomes" id="UP001597036"/>
    </source>
</evidence>
<dbReference type="SUPFAM" id="SSF55811">
    <property type="entry name" value="Nudix"/>
    <property type="match status" value="1"/>
</dbReference>
<accession>A0ABW2Y8G8</accession>
<dbReference type="Gene3D" id="3.90.79.10">
    <property type="entry name" value="Nucleoside Triphosphate Pyrophosphohydrolase"/>
    <property type="match status" value="1"/>
</dbReference>
<feature type="domain" description="Nudix hydrolase" evidence="2">
    <location>
        <begin position="12"/>
        <end position="185"/>
    </location>
</feature>
<dbReference type="PANTHER" id="PTHR21340:SF0">
    <property type="entry name" value="BIS(5'-NUCLEOSYL)-TETRAPHOSPHATASE [ASYMMETRICAL]"/>
    <property type="match status" value="1"/>
</dbReference>
<dbReference type="Pfam" id="PF00293">
    <property type="entry name" value="NUDIX"/>
    <property type="match status" value="1"/>
</dbReference>
<dbReference type="PROSITE" id="PS51462">
    <property type="entry name" value="NUDIX"/>
    <property type="match status" value="1"/>
</dbReference>
<dbReference type="PANTHER" id="PTHR21340">
    <property type="entry name" value="DIADENOSINE 5,5-P1,P4-TETRAPHOSPHATE PYROPHOSPHOHYDROLASE MUTT"/>
    <property type="match status" value="1"/>
</dbReference>
<evidence type="ECO:0000259" key="2">
    <source>
        <dbReference type="PROSITE" id="PS51462"/>
    </source>
</evidence>
<dbReference type="SUPFAM" id="SSF53254">
    <property type="entry name" value="Phosphoglycerate mutase-like"/>
    <property type="match status" value="1"/>
</dbReference>
<organism evidence="3 4">
    <name type="scientific">Alloscardovia venturai</name>
    <dbReference type="NCBI Taxonomy" id="1769421"/>
    <lineage>
        <taxon>Bacteria</taxon>
        <taxon>Bacillati</taxon>
        <taxon>Actinomycetota</taxon>
        <taxon>Actinomycetes</taxon>
        <taxon>Bifidobacteriales</taxon>
        <taxon>Bifidobacteriaceae</taxon>
        <taxon>Alloscardovia</taxon>
    </lineage>
</organism>
<dbReference type="Proteomes" id="UP001597036">
    <property type="component" value="Unassembled WGS sequence"/>
</dbReference>
<dbReference type="InterPro" id="IPR000086">
    <property type="entry name" value="NUDIX_hydrolase_dom"/>
</dbReference>
<dbReference type="InterPro" id="IPR015797">
    <property type="entry name" value="NUDIX_hydrolase-like_dom_sf"/>
</dbReference>
<dbReference type="InterPro" id="IPR020084">
    <property type="entry name" value="NUDIX_hydrolase_CS"/>
</dbReference>
<dbReference type="PROSITE" id="PS00893">
    <property type="entry name" value="NUDIX_BOX"/>
    <property type="match status" value="1"/>
</dbReference>